<name>A0AB39CKQ8_9BURK</name>
<dbReference type="SUPFAM" id="SSF53474">
    <property type="entry name" value="alpha/beta-Hydrolases"/>
    <property type="match status" value="1"/>
</dbReference>
<evidence type="ECO:0000313" key="3">
    <source>
        <dbReference type="EMBL" id="XDJ42538.1"/>
    </source>
</evidence>
<evidence type="ECO:0000259" key="1">
    <source>
        <dbReference type="Pfam" id="PF03959"/>
    </source>
</evidence>
<reference evidence="3" key="3">
    <citation type="submission" date="2024-05" db="EMBL/GenBank/DDBJ databases">
        <authorList>
            <person name="Luo Y.-C."/>
            <person name="Nicholds J."/>
            <person name="Mortimer T."/>
            <person name="Maboni G."/>
        </authorList>
    </citation>
    <scope>NUCLEOTIDE SEQUENCE</scope>
    <source>
        <strain evidence="3">153920</strain>
    </source>
</reference>
<keyword evidence="4" id="KW-1185">Reference proteome</keyword>
<protein>
    <submittedName>
        <fullName evidence="3">Alpha/beta hydrolase</fullName>
    </submittedName>
</protein>
<dbReference type="PANTHER" id="PTHR42103:SF2">
    <property type="entry name" value="AB HYDROLASE-1 DOMAIN-CONTAINING PROTEIN"/>
    <property type="match status" value="1"/>
</dbReference>
<evidence type="ECO:0000313" key="4">
    <source>
        <dbReference type="Proteomes" id="UP001500573"/>
    </source>
</evidence>
<dbReference type="Proteomes" id="UP001500573">
    <property type="component" value="Unassembled WGS sequence"/>
</dbReference>
<dbReference type="InterPro" id="IPR005645">
    <property type="entry name" value="FSH-like_dom"/>
</dbReference>
<dbReference type="Gene3D" id="3.40.50.1820">
    <property type="entry name" value="alpha/beta hydrolase"/>
    <property type="match status" value="1"/>
</dbReference>
<dbReference type="AlphaFoldDB" id="A0AB39CKQ8"/>
<gene>
    <name evidence="3" type="ORF">ABRY99_02885</name>
    <name evidence="2" type="ORF">GCM10009108_18110</name>
</gene>
<dbReference type="EMBL" id="CP158252">
    <property type="protein sequence ID" value="XDJ42538.1"/>
    <property type="molecule type" value="Genomic_DNA"/>
</dbReference>
<dbReference type="PANTHER" id="PTHR42103">
    <property type="entry name" value="ALPHA/BETA-HYDROLASES SUPERFAMILY PROTEIN"/>
    <property type="match status" value="1"/>
</dbReference>
<dbReference type="EMBL" id="BAAAEX010000010">
    <property type="protein sequence ID" value="GAA0779585.1"/>
    <property type="molecule type" value="Genomic_DNA"/>
</dbReference>
<reference evidence="2" key="2">
    <citation type="submission" date="2023-12" db="EMBL/GenBank/DDBJ databases">
        <authorList>
            <person name="Sun Q."/>
            <person name="Inoue M."/>
        </authorList>
    </citation>
    <scope>NUCLEOTIDE SEQUENCE</scope>
    <source>
        <strain evidence="2">JCM 15515</strain>
    </source>
</reference>
<dbReference type="GO" id="GO:0016787">
    <property type="term" value="F:hydrolase activity"/>
    <property type="evidence" value="ECO:0007669"/>
    <property type="project" value="UniProtKB-KW"/>
</dbReference>
<evidence type="ECO:0000313" key="2">
    <source>
        <dbReference type="EMBL" id="GAA0779585.1"/>
    </source>
</evidence>
<dbReference type="Pfam" id="PF03959">
    <property type="entry name" value="FSH1"/>
    <property type="match status" value="1"/>
</dbReference>
<organism evidence="3">
    <name type="scientific">Castellaniella ginsengisoli</name>
    <dbReference type="NCBI Taxonomy" id="546114"/>
    <lineage>
        <taxon>Bacteria</taxon>
        <taxon>Pseudomonadati</taxon>
        <taxon>Pseudomonadota</taxon>
        <taxon>Betaproteobacteria</taxon>
        <taxon>Burkholderiales</taxon>
        <taxon>Alcaligenaceae</taxon>
        <taxon>Castellaniella</taxon>
    </lineage>
</organism>
<accession>A0AB39CKQ8</accession>
<feature type="domain" description="Serine hydrolase" evidence="1">
    <location>
        <begin position="105"/>
        <end position="195"/>
    </location>
</feature>
<sequence>MSLRTEQATCQGPAGLIEYTADHPEGEPSGWSLVLHPHPLHGGTRDNKIVTTVSRACVQHGLLAIRPNFRGVGASQGAFDQAVGETADMVAVVEHIFQAWPRAASGPWVLAGFSFGSSVAAQLYAELAERELPLPSRLMLIGCAVERFRHRSLSMPPDTLMIHGEHDEVVPLSEGMDFARAHQLPMTVVPDAGHFFHGKLLILRQIVQSGLAGL</sequence>
<dbReference type="RefSeq" id="WP_343837763.1">
    <property type="nucleotide sequence ID" value="NZ_BAAAEX010000010.1"/>
</dbReference>
<dbReference type="InterPro" id="IPR029058">
    <property type="entry name" value="AB_hydrolase_fold"/>
</dbReference>
<proteinExistence type="predicted"/>
<keyword evidence="3" id="KW-0378">Hydrolase</keyword>
<reference evidence="2 4" key="1">
    <citation type="journal article" date="2019" name="Int. J. Syst. Evol. Microbiol.">
        <title>The Global Catalogue of Microorganisms (GCM) 10K type strain sequencing project: providing services to taxonomists for standard genome sequencing and annotation.</title>
        <authorList>
            <consortium name="The Broad Institute Genomics Platform"/>
            <consortium name="The Broad Institute Genome Sequencing Center for Infectious Disease"/>
            <person name="Wu L."/>
            <person name="Ma J."/>
        </authorList>
    </citation>
    <scope>NUCLEOTIDE SEQUENCE [LARGE SCALE GENOMIC DNA]</scope>
    <source>
        <strain evidence="2 4">JCM 15515</strain>
    </source>
</reference>